<comment type="caution">
    <text evidence="3">The sequence shown here is derived from an EMBL/GenBank/DDBJ whole genome shotgun (WGS) entry which is preliminary data.</text>
</comment>
<dbReference type="Proteomes" id="UP000298438">
    <property type="component" value="Unassembled WGS sequence"/>
</dbReference>
<dbReference type="EMBL" id="SPVF01000180">
    <property type="protein sequence ID" value="TFW17605.1"/>
    <property type="molecule type" value="Genomic_DNA"/>
</dbReference>
<dbReference type="AlphaFoldDB" id="A0A4Y9SCT4"/>
<keyword evidence="1" id="KW-0732">Signal</keyword>
<feature type="signal peptide" evidence="1">
    <location>
        <begin position="1"/>
        <end position="19"/>
    </location>
</feature>
<dbReference type="PANTHER" id="PTHR38834:SF3">
    <property type="entry name" value="SOLUTE-BINDING PROTEIN FAMILY 3_N-TERMINAL DOMAIN-CONTAINING PROTEIN"/>
    <property type="match status" value="1"/>
</dbReference>
<dbReference type="SUPFAM" id="SSF53850">
    <property type="entry name" value="Periplasmic binding protein-like II"/>
    <property type="match status" value="1"/>
</dbReference>
<evidence type="ECO:0000313" key="3">
    <source>
        <dbReference type="EMBL" id="TFW17605.1"/>
    </source>
</evidence>
<dbReference type="OrthoDB" id="8594082at2"/>
<protein>
    <submittedName>
        <fullName evidence="3">Transporter substrate-binding domain-containing protein</fullName>
    </submittedName>
</protein>
<evidence type="ECO:0000313" key="4">
    <source>
        <dbReference type="Proteomes" id="UP000298438"/>
    </source>
</evidence>
<evidence type="ECO:0000259" key="2">
    <source>
        <dbReference type="Pfam" id="PF00497"/>
    </source>
</evidence>
<gene>
    <name evidence="3" type="ORF">E4L96_14295</name>
</gene>
<name>A0A4Y9SCT4_9BURK</name>
<feature type="chain" id="PRO_5021247448" evidence="1">
    <location>
        <begin position="20"/>
        <end position="242"/>
    </location>
</feature>
<organism evidence="3 4">
    <name type="scientific">Zemynaea arenosa</name>
    <dbReference type="NCBI Taxonomy" id="2561931"/>
    <lineage>
        <taxon>Bacteria</taxon>
        <taxon>Pseudomonadati</taxon>
        <taxon>Pseudomonadota</taxon>
        <taxon>Betaproteobacteria</taxon>
        <taxon>Burkholderiales</taxon>
        <taxon>Oxalobacteraceae</taxon>
        <taxon>Telluria group</taxon>
        <taxon>Zemynaea</taxon>
    </lineage>
</organism>
<dbReference type="InterPro" id="IPR001638">
    <property type="entry name" value="Solute-binding_3/MltF_N"/>
</dbReference>
<evidence type="ECO:0000256" key="1">
    <source>
        <dbReference type="SAM" id="SignalP"/>
    </source>
</evidence>
<reference evidence="3 4" key="1">
    <citation type="submission" date="2019-03" db="EMBL/GenBank/DDBJ databases">
        <title>Draft Genome Sequence of Massilia arenosa sp. nov., a Novel Massilia Species Isolated from a Sandy-loam Maize Soil.</title>
        <authorList>
            <person name="Raths R."/>
            <person name="Peta V."/>
            <person name="Bucking H."/>
        </authorList>
    </citation>
    <scope>NUCLEOTIDE SEQUENCE [LARGE SCALE GENOMIC DNA]</scope>
    <source>
        <strain evidence="3 4">MC02</strain>
    </source>
</reference>
<proteinExistence type="predicted"/>
<dbReference type="Pfam" id="PF00497">
    <property type="entry name" value="SBP_bac_3"/>
    <property type="match status" value="1"/>
</dbReference>
<accession>A0A4Y9SCT4</accession>
<dbReference type="PANTHER" id="PTHR38834">
    <property type="entry name" value="PERIPLASMIC SUBSTRATE BINDING PROTEIN FAMILY 3"/>
    <property type="match status" value="1"/>
</dbReference>
<dbReference type="RefSeq" id="WP_135207900.1">
    <property type="nucleotide sequence ID" value="NZ_SPVF01000180.1"/>
</dbReference>
<keyword evidence="4" id="KW-1185">Reference proteome</keyword>
<feature type="domain" description="Solute-binding protein family 3/N-terminal" evidence="2">
    <location>
        <begin position="25"/>
        <end position="237"/>
    </location>
</feature>
<sequence>MILVAVALALSLTSLAAQAAAPQLRITTEESLPAVMVEQGRFTGYAYEKLREAMRRAGITFSIELMPWMRSYTLAQQDPGTCVFPTTRTPEREKLFTWVVPVARTDWWLYGLANRDYRVHKLEDARQLRFGAYNGDVRGEYLKARGYQVDFASNDDANIRKLMLGRIDLWVASPRSAQVRLARESLQNEITPIMMFNSVELYLACHPATPAALVRRLAAAFTAMERDGTSRAIEVRYDVPQR</sequence>
<dbReference type="Gene3D" id="3.40.190.10">
    <property type="entry name" value="Periplasmic binding protein-like II"/>
    <property type="match status" value="2"/>
</dbReference>